<protein>
    <recommendedName>
        <fullName evidence="4">NERD domain-containing protein</fullName>
    </recommendedName>
</protein>
<dbReference type="STRING" id="443156.SAMN04489867_0185"/>
<proteinExistence type="predicted"/>
<dbReference type="EMBL" id="LT629711">
    <property type="protein sequence ID" value="SDO62609.1"/>
    <property type="molecule type" value="Genomic_DNA"/>
</dbReference>
<evidence type="ECO:0000313" key="2">
    <source>
        <dbReference type="EMBL" id="SDO62609.1"/>
    </source>
</evidence>
<feature type="region of interest" description="Disordered" evidence="1">
    <location>
        <begin position="142"/>
        <end position="191"/>
    </location>
</feature>
<dbReference type="Proteomes" id="UP000199077">
    <property type="component" value="Chromosome I"/>
</dbReference>
<accession>A0A1H0L315</accession>
<keyword evidence="3" id="KW-1185">Reference proteome</keyword>
<reference evidence="3" key="1">
    <citation type="submission" date="2016-10" db="EMBL/GenBank/DDBJ databases">
        <authorList>
            <person name="Varghese N."/>
            <person name="Submissions S."/>
        </authorList>
    </citation>
    <scope>NUCLEOTIDE SEQUENCE [LARGE SCALE GENOMIC DNA]</scope>
    <source>
        <strain evidence="3">DSM 22329</strain>
    </source>
</reference>
<dbReference type="AlphaFoldDB" id="A0A1H0L315"/>
<gene>
    <name evidence="2" type="ORF">SAMN04489867_0185</name>
</gene>
<feature type="compositionally biased region" description="Low complexity" evidence="1">
    <location>
        <begin position="164"/>
        <end position="185"/>
    </location>
</feature>
<evidence type="ECO:0000313" key="3">
    <source>
        <dbReference type="Proteomes" id="UP000199077"/>
    </source>
</evidence>
<organism evidence="2 3">
    <name type="scientific">Pedococcus dokdonensis</name>
    <dbReference type="NCBI Taxonomy" id="443156"/>
    <lineage>
        <taxon>Bacteria</taxon>
        <taxon>Bacillati</taxon>
        <taxon>Actinomycetota</taxon>
        <taxon>Actinomycetes</taxon>
        <taxon>Micrococcales</taxon>
        <taxon>Intrasporangiaceae</taxon>
        <taxon>Pedococcus</taxon>
    </lineage>
</organism>
<evidence type="ECO:0008006" key="4">
    <source>
        <dbReference type="Google" id="ProtNLM"/>
    </source>
</evidence>
<evidence type="ECO:0000256" key="1">
    <source>
        <dbReference type="SAM" id="MobiDB-lite"/>
    </source>
</evidence>
<sequence length="424" mass="42918">MVPHVVRLDEAGVCGCGQVVPAGERAGTTRQPGLVVCLDCVAAFSGDPEANDLDDTTDAVAATDAVATPTSTPSQDDSGQVPEPVAVVIPADWGPSSPSSLPSWQREAGVTVTLPPAAPVSTLTAAPTPLVAVQISTTARVEPVATAEPAGPDAPSDPAPAPADGPATATPTEPSPGTAATTPHTDPAPAPVVAPAAAVTVAVVAEAPVAVAEAPVAHVEAAVTEAAAVAVPSHRRRTILPAGLLALRPSRGREPGSTGQSDPAMRAFLDSASEGGVLALHDRRMPGRRGRIAHLAFGAGGVYVIDVVRAKNASVEVRVVDELDHDTHELVVDGRPMNTTVSATQSRVEIVRALLDEVELTSVPVIGVMCFVDASVPDDGDLAVAGVHVTGRSGLPALVGAEGALEADHRETLREYLIERLPAA</sequence>
<name>A0A1H0L315_9MICO</name>